<sequence>MMSSLFFGFFATMPQSNSELIDALISVILLVIIRIKRAERGNKRGGVEGSGEKQAFSFQRGTGFMLRKKLAFT</sequence>
<evidence type="ECO:0000313" key="1">
    <source>
        <dbReference type="Proteomes" id="UP000887569"/>
    </source>
</evidence>
<dbReference type="WBParaSite" id="PgB25_g006_t01">
    <property type="protein sequence ID" value="PgB25_g006_t01"/>
    <property type="gene ID" value="PgB25_g006"/>
</dbReference>
<reference evidence="2" key="1">
    <citation type="submission" date="2022-11" db="UniProtKB">
        <authorList>
            <consortium name="WormBaseParasite"/>
        </authorList>
    </citation>
    <scope>IDENTIFICATION</scope>
</reference>
<proteinExistence type="predicted"/>
<keyword evidence="1" id="KW-1185">Reference proteome</keyword>
<accession>A0A914ZUV9</accession>
<evidence type="ECO:0000313" key="2">
    <source>
        <dbReference type="WBParaSite" id="PgB25_g006_t01"/>
    </source>
</evidence>
<protein>
    <submittedName>
        <fullName evidence="2">TPM domain-containing protein</fullName>
    </submittedName>
</protein>
<dbReference type="AlphaFoldDB" id="A0A914ZUV9"/>
<organism evidence="1 2">
    <name type="scientific">Parascaris univalens</name>
    <name type="common">Nematode worm</name>
    <dbReference type="NCBI Taxonomy" id="6257"/>
    <lineage>
        <taxon>Eukaryota</taxon>
        <taxon>Metazoa</taxon>
        <taxon>Ecdysozoa</taxon>
        <taxon>Nematoda</taxon>
        <taxon>Chromadorea</taxon>
        <taxon>Rhabditida</taxon>
        <taxon>Spirurina</taxon>
        <taxon>Ascaridomorpha</taxon>
        <taxon>Ascaridoidea</taxon>
        <taxon>Ascarididae</taxon>
        <taxon>Parascaris</taxon>
    </lineage>
</organism>
<name>A0A914ZUV9_PARUN</name>
<dbReference type="Proteomes" id="UP000887569">
    <property type="component" value="Unplaced"/>
</dbReference>